<evidence type="ECO:0000256" key="6">
    <source>
        <dbReference type="RuleBase" id="RU362125"/>
    </source>
</evidence>
<comment type="similarity">
    <text evidence="2 6">Belongs to the acyl-CoA dehydrogenase family.</text>
</comment>
<feature type="domain" description="Acyl-CoA dehydrogenase/oxidase N-terminal" evidence="9">
    <location>
        <begin position="71"/>
        <end position="197"/>
    </location>
</feature>
<dbReference type="InterPro" id="IPR036250">
    <property type="entry name" value="AcylCo_DH-like_C"/>
</dbReference>
<sequence length="381" mass="41726">MCKSSLNSSVDSLAVMKYDPGLGFLRKQQDPSKQNIQANNLTLSVTLAAVLPFSEPPYPNGLPSPYYAPLHHRWQKACCAFISENLTANALEWEREELVPPEIFSKFAAANFLLPSLPAPLLIEWAKQLGLDILARGLKVEEFDYLHFLIYSDEMTGNGLSGPGASLTTGITFGVPPILKFGSKQLLERFIPDLLMGRARSCIVITEPGTGSDVAGIERTAVKSADEKEYIVNGSKKWITNGIWADFVTTAVLTGGPWPSGLSLLLIPLKNNLSIIIRKLVIMGLAASGTTYIEFDDTHVPVENLIGIEGMGIRCIMTNFNHELLTTAIGVTRQARVAVSTALEYVLKREAFGKALVEQPVVRHRLAKVGAMVESMWAWVE</sequence>
<gene>
    <name evidence="10" type="ORF">GSTUM_00007972001</name>
</gene>
<dbReference type="PANTHER" id="PTHR48083">
    <property type="entry name" value="MEDIUM-CHAIN SPECIFIC ACYL-COA DEHYDROGENASE, MITOCHONDRIAL-RELATED"/>
    <property type="match status" value="1"/>
</dbReference>
<comment type="cofactor">
    <cofactor evidence="1 6">
        <name>FAD</name>
        <dbReference type="ChEBI" id="CHEBI:57692"/>
    </cofactor>
</comment>
<dbReference type="GO" id="GO:0003995">
    <property type="term" value="F:acyl-CoA dehydrogenase activity"/>
    <property type="evidence" value="ECO:0007669"/>
    <property type="project" value="TreeGrafter"/>
</dbReference>
<dbReference type="SUPFAM" id="SSF56645">
    <property type="entry name" value="Acyl-CoA dehydrogenase NM domain-like"/>
    <property type="match status" value="1"/>
</dbReference>
<evidence type="ECO:0000259" key="7">
    <source>
        <dbReference type="Pfam" id="PF00441"/>
    </source>
</evidence>
<keyword evidence="5 6" id="KW-0560">Oxidoreductase</keyword>
<dbReference type="InterPro" id="IPR037069">
    <property type="entry name" value="AcylCoA_DH/ox_N_sf"/>
</dbReference>
<dbReference type="RefSeq" id="XP_002839815.1">
    <property type="nucleotide sequence ID" value="XM_002839769.1"/>
</dbReference>
<dbReference type="Pfam" id="PF02771">
    <property type="entry name" value="Acyl-CoA_dh_N"/>
    <property type="match status" value="1"/>
</dbReference>
<evidence type="ECO:0000256" key="1">
    <source>
        <dbReference type="ARBA" id="ARBA00001974"/>
    </source>
</evidence>
<keyword evidence="4 6" id="KW-0274">FAD</keyword>
<dbReference type="Pfam" id="PF00441">
    <property type="entry name" value="Acyl-CoA_dh_1"/>
    <property type="match status" value="1"/>
</dbReference>
<dbReference type="STRING" id="656061.D5GHL3"/>
<dbReference type="HOGENOM" id="CLU_018204_4_1_1"/>
<dbReference type="Pfam" id="PF02770">
    <property type="entry name" value="Acyl-CoA_dh_M"/>
    <property type="match status" value="1"/>
</dbReference>
<dbReference type="GO" id="GO:0005737">
    <property type="term" value="C:cytoplasm"/>
    <property type="evidence" value="ECO:0007669"/>
    <property type="project" value="TreeGrafter"/>
</dbReference>
<evidence type="ECO:0000313" key="11">
    <source>
        <dbReference type="Proteomes" id="UP000006911"/>
    </source>
</evidence>
<feature type="domain" description="Acyl-CoA dehydrogenase/oxidase C-terminal" evidence="7">
    <location>
        <begin position="310"/>
        <end position="380"/>
    </location>
</feature>
<dbReference type="GO" id="GO:0050660">
    <property type="term" value="F:flavin adenine dinucleotide binding"/>
    <property type="evidence" value="ECO:0007669"/>
    <property type="project" value="InterPro"/>
</dbReference>
<accession>D5GHL3</accession>
<dbReference type="PANTHER" id="PTHR48083:SF15">
    <property type="entry name" value="ACYL-COA DEHYDROGENASE APDG"/>
    <property type="match status" value="1"/>
</dbReference>
<dbReference type="InParanoid" id="D5GHL3"/>
<dbReference type="Proteomes" id="UP000006911">
    <property type="component" value="Unassembled WGS sequence"/>
</dbReference>
<dbReference type="AlphaFoldDB" id="D5GHL3"/>
<dbReference type="InterPro" id="IPR013786">
    <property type="entry name" value="AcylCoA_DH/ox_N"/>
</dbReference>
<evidence type="ECO:0000256" key="5">
    <source>
        <dbReference type="ARBA" id="ARBA00023002"/>
    </source>
</evidence>
<keyword evidence="3 6" id="KW-0285">Flavoprotein</keyword>
<evidence type="ECO:0000256" key="2">
    <source>
        <dbReference type="ARBA" id="ARBA00009347"/>
    </source>
</evidence>
<protein>
    <submittedName>
        <fullName evidence="10">(Perigord truffle) hypothetical protein</fullName>
    </submittedName>
</protein>
<evidence type="ECO:0000256" key="3">
    <source>
        <dbReference type="ARBA" id="ARBA00022630"/>
    </source>
</evidence>
<proteinExistence type="inferred from homology"/>
<evidence type="ECO:0000313" key="10">
    <source>
        <dbReference type="EMBL" id="CAZ84006.1"/>
    </source>
</evidence>
<evidence type="ECO:0000259" key="9">
    <source>
        <dbReference type="Pfam" id="PF02771"/>
    </source>
</evidence>
<dbReference type="EMBL" id="FN430319">
    <property type="protein sequence ID" value="CAZ84006.1"/>
    <property type="molecule type" value="Genomic_DNA"/>
</dbReference>
<dbReference type="InterPro" id="IPR050741">
    <property type="entry name" value="Acyl-CoA_dehydrogenase"/>
</dbReference>
<dbReference type="InterPro" id="IPR009100">
    <property type="entry name" value="AcylCoA_DH/oxidase_NM_dom_sf"/>
</dbReference>
<reference evidence="10 11" key="1">
    <citation type="journal article" date="2010" name="Nature">
        <title>Perigord black truffle genome uncovers evolutionary origins and mechanisms of symbiosis.</title>
        <authorList>
            <person name="Martin F."/>
            <person name="Kohler A."/>
            <person name="Murat C."/>
            <person name="Balestrini R."/>
            <person name="Coutinho P.M."/>
            <person name="Jaillon O."/>
            <person name="Montanini B."/>
            <person name="Morin E."/>
            <person name="Noel B."/>
            <person name="Percudani R."/>
            <person name="Porcel B."/>
            <person name="Rubini A."/>
            <person name="Amicucci A."/>
            <person name="Amselem J."/>
            <person name="Anthouard V."/>
            <person name="Arcioni S."/>
            <person name="Artiguenave F."/>
            <person name="Aury J.M."/>
            <person name="Ballario P."/>
            <person name="Bolchi A."/>
            <person name="Brenna A."/>
            <person name="Brun A."/>
            <person name="Buee M."/>
            <person name="Cantarel B."/>
            <person name="Chevalier G."/>
            <person name="Couloux A."/>
            <person name="Da Silva C."/>
            <person name="Denoeud F."/>
            <person name="Duplessis S."/>
            <person name="Ghignone S."/>
            <person name="Hilselberger B."/>
            <person name="Iotti M."/>
            <person name="Marcais B."/>
            <person name="Mello A."/>
            <person name="Miranda M."/>
            <person name="Pacioni G."/>
            <person name="Quesneville H."/>
            <person name="Riccioni C."/>
            <person name="Ruotolo R."/>
            <person name="Splivallo R."/>
            <person name="Stocchi V."/>
            <person name="Tisserant E."/>
            <person name="Viscomi A.R."/>
            <person name="Zambonelli A."/>
            <person name="Zampieri E."/>
            <person name="Henrissat B."/>
            <person name="Lebrun M.H."/>
            <person name="Paolocci F."/>
            <person name="Bonfante P."/>
            <person name="Ottonello S."/>
            <person name="Wincker P."/>
        </authorList>
    </citation>
    <scope>NUCLEOTIDE SEQUENCE [LARGE SCALE GENOMIC DNA]</scope>
    <source>
        <strain evidence="10 11">Mel28</strain>
    </source>
</reference>
<feature type="domain" description="Acyl-CoA oxidase/dehydrogenase middle" evidence="8">
    <location>
        <begin position="202"/>
        <end position="297"/>
    </location>
</feature>
<keyword evidence="11" id="KW-1185">Reference proteome</keyword>
<name>D5GHL3_TUBMM</name>
<evidence type="ECO:0000259" key="8">
    <source>
        <dbReference type="Pfam" id="PF02770"/>
    </source>
</evidence>
<dbReference type="KEGG" id="tml:GSTUM_00007972001"/>
<evidence type="ECO:0000256" key="4">
    <source>
        <dbReference type="ARBA" id="ARBA00022827"/>
    </source>
</evidence>
<organism evidence="10 11">
    <name type="scientific">Tuber melanosporum (strain Mel28)</name>
    <name type="common">Perigord black truffle</name>
    <dbReference type="NCBI Taxonomy" id="656061"/>
    <lineage>
        <taxon>Eukaryota</taxon>
        <taxon>Fungi</taxon>
        <taxon>Dikarya</taxon>
        <taxon>Ascomycota</taxon>
        <taxon>Pezizomycotina</taxon>
        <taxon>Pezizomycetes</taxon>
        <taxon>Pezizales</taxon>
        <taxon>Tuberaceae</taxon>
        <taxon>Tuber</taxon>
    </lineage>
</organism>
<dbReference type="GeneID" id="9183660"/>
<dbReference type="Gene3D" id="2.40.110.10">
    <property type="entry name" value="Butyryl-CoA Dehydrogenase, subunit A, domain 2"/>
    <property type="match status" value="1"/>
</dbReference>
<dbReference type="GO" id="GO:0033539">
    <property type="term" value="P:fatty acid beta-oxidation using acyl-CoA dehydrogenase"/>
    <property type="evidence" value="ECO:0007669"/>
    <property type="project" value="TreeGrafter"/>
</dbReference>
<dbReference type="eggNOG" id="KOG0141">
    <property type="taxonomic scope" value="Eukaryota"/>
</dbReference>
<dbReference type="InterPro" id="IPR006091">
    <property type="entry name" value="Acyl-CoA_Oxase/DH_mid-dom"/>
</dbReference>
<dbReference type="Gene3D" id="1.20.140.10">
    <property type="entry name" value="Butyryl-CoA Dehydrogenase, subunit A, domain 3"/>
    <property type="match status" value="1"/>
</dbReference>
<dbReference type="Gene3D" id="1.10.540.10">
    <property type="entry name" value="Acyl-CoA dehydrogenase/oxidase, N-terminal domain"/>
    <property type="match status" value="1"/>
</dbReference>
<dbReference type="InterPro" id="IPR046373">
    <property type="entry name" value="Acyl-CoA_Oxase/DH_mid-dom_sf"/>
</dbReference>
<dbReference type="SUPFAM" id="SSF47203">
    <property type="entry name" value="Acyl-CoA dehydrogenase C-terminal domain-like"/>
    <property type="match status" value="1"/>
</dbReference>
<dbReference type="InterPro" id="IPR009075">
    <property type="entry name" value="AcylCo_DH/oxidase_C"/>
</dbReference>